<feature type="region of interest" description="Disordered" evidence="1">
    <location>
        <begin position="32"/>
        <end position="64"/>
    </location>
</feature>
<reference evidence="2" key="1">
    <citation type="submission" date="2020-06" db="EMBL/GenBank/DDBJ databases">
        <authorList>
            <consortium name="Plant Systems Biology data submission"/>
        </authorList>
    </citation>
    <scope>NUCLEOTIDE SEQUENCE</scope>
    <source>
        <strain evidence="2">D6</strain>
    </source>
</reference>
<protein>
    <submittedName>
        <fullName evidence="2">Uncharacterized protein</fullName>
    </submittedName>
</protein>
<evidence type="ECO:0000313" key="3">
    <source>
        <dbReference type="Proteomes" id="UP001153069"/>
    </source>
</evidence>
<gene>
    <name evidence="2" type="ORF">SEMRO_3028_G342430.1</name>
</gene>
<proteinExistence type="predicted"/>
<name>A0A9N8F4P0_9STRA</name>
<evidence type="ECO:0000313" key="2">
    <source>
        <dbReference type="EMBL" id="CAB9530759.1"/>
    </source>
</evidence>
<dbReference type="EMBL" id="CAICTM010003026">
    <property type="protein sequence ID" value="CAB9530759.1"/>
    <property type="molecule type" value="Genomic_DNA"/>
</dbReference>
<dbReference type="Proteomes" id="UP001153069">
    <property type="component" value="Unassembled WGS sequence"/>
</dbReference>
<dbReference type="AlphaFoldDB" id="A0A9N8F4P0"/>
<comment type="caution">
    <text evidence="2">The sequence shown here is derived from an EMBL/GenBank/DDBJ whole genome shotgun (WGS) entry which is preliminary data.</text>
</comment>
<keyword evidence="3" id="KW-1185">Reference proteome</keyword>
<organism evidence="2 3">
    <name type="scientific">Seminavis robusta</name>
    <dbReference type="NCBI Taxonomy" id="568900"/>
    <lineage>
        <taxon>Eukaryota</taxon>
        <taxon>Sar</taxon>
        <taxon>Stramenopiles</taxon>
        <taxon>Ochrophyta</taxon>
        <taxon>Bacillariophyta</taxon>
        <taxon>Bacillariophyceae</taxon>
        <taxon>Bacillariophycidae</taxon>
        <taxon>Naviculales</taxon>
        <taxon>Naviculaceae</taxon>
        <taxon>Seminavis</taxon>
    </lineage>
</organism>
<accession>A0A9N8F4P0</accession>
<evidence type="ECO:0000256" key="1">
    <source>
        <dbReference type="SAM" id="MobiDB-lite"/>
    </source>
</evidence>
<sequence length="82" mass="8965">MESSSAWDQDLDRIEKANRILAATKKKKRVTVKRPVSVATRKKKRAKRPVAYDKLASTESDDGSLSPAVATIMLPGINGQIA</sequence>